<dbReference type="GO" id="GO:0009432">
    <property type="term" value="P:SOS response"/>
    <property type="evidence" value="ECO:0007669"/>
    <property type="project" value="UniProtKB-UniRule"/>
</dbReference>
<proteinExistence type="inferred from homology"/>
<keyword evidence="9 10" id="KW-0742">SOS response</keyword>
<feature type="domain" description="RecF/RecN/SMC N-terminal" evidence="11">
    <location>
        <begin position="14"/>
        <end position="388"/>
    </location>
</feature>
<dbReference type="GO" id="GO:0005524">
    <property type="term" value="F:ATP binding"/>
    <property type="evidence" value="ECO:0007669"/>
    <property type="project" value="UniProtKB-UniRule"/>
</dbReference>
<keyword evidence="5 9" id="KW-0235">DNA replication</keyword>
<keyword evidence="13" id="KW-1185">Reference proteome</keyword>
<evidence type="ECO:0000256" key="2">
    <source>
        <dbReference type="ARBA" id="ARBA00008016"/>
    </source>
</evidence>
<dbReference type="PROSITE" id="PS00617">
    <property type="entry name" value="RECF_1"/>
    <property type="match status" value="1"/>
</dbReference>
<dbReference type="InterPro" id="IPR001238">
    <property type="entry name" value="DNA-binding_RecF"/>
</dbReference>
<evidence type="ECO:0000313" key="12">
    <source>
        <dbReference type="EMBL" id="NBG95026.1"/>
    </source>
</evidence>
<comment type="subcellular location">
    <subcellularLocation>
        <location evidence="1 9 10">Cytoplasm</location>
    </subcellularLocation>
</comment>
<reference evidence="12 13" key="1">
    <citation type="journal article" date="2016" name="Int. J. Syst. Evol. Microbiol.">
        <title>Pyruvatibacter mobilis gen. nov., sp. nov., a marine bacterium from the culture broth of Picochlorum sp. 122.</title>
        <authorList>
            <person name="Wang G."/>
            <person name="Tang M."/>
            <person name="Wu H."/>
            <person name="Dai S."/>
            <person name="Li T."/>
            <person name="Chen C."/>
            <person name="He H."/>
            <person name="Fan J."/>
            <person name="Xiang W."/>
            <person name="Li X."/>
        </authorList>
    </citation>
    <scope>NUCLEOTIDE SEQUENCE [LARGE SCALE GENOMIC DNA]</scope>
    <source>
        <strain evidence="12 13">GYP-11</strain>
    </source>
</reference>
<dbReference type="GO" id="GO:0006302">
    <property type="term" value="P:double-strand break repair"/>
    <property type="evidence" value="ECO:0007669"/>
    <property type="project" value="TreeGrafter"/>
</dbReference>
<evidence type="ECO:0000256" key="3">
    <source>
        <dbReference type="ARBA" id="ARBA00020170"/>
    </source>
</evidence>
<evidence type="ECO:0000256" key="1">
    <source>
        <dbReference type="ARBA" id="ARBA00004496"/>
    </source>
</evidence>
<dbReference type="Proteomes" id="UP000470384">
    <property type="component" value="Unassembled WGS sequence"/>
</dbReference>
<dbReference type="EMBL" id="WXYQ01000004">
    <property type="protein sequence ID" value="NBG95026.1"/>
    <property type="molecule type" value="Genomic_DNA"/>
</dbReference>
<evidence type="ECO:0000256" key="5">
    <source>
        <dbReference type="ARBA" id="ARBA00022705"/>
    </source>
</evidence>
<organism evidence="12 13">
    <name type="scientific">Pyruvatibacter mobilis</name>
    <dbReference type="NCBI Taxonomy" id="1712261"/>
    <lineage>
        <taxon>Bacteria</taxon>
        <taxon>Pseudomonadati</taxon>
        <taxon>Pseudomonadota</taxon>
        <taxon>Alphaproteobacteria</taxon>
        <taxon>Hyphomicrobiales</taxon>
        <taxon>Parvibaculaceae</taxon>
        <taxon>Pyruvatibacter</taxon>
    </lineage>
</organism>
<comment type="similarity">
    <text evidence="2 9 10">Belongs to the RecF family.</text>
</comment>
<dbReference type="Gene3D" id="3.40.50.300">
    <property type="entry name" value="P-loop containing nucleotide triphosphate hydrolases"/>
    <property type="match status" value="1"/>
</dbReference>
<accession>A0A845QA21</accession>
<evidence type="ECO:0000259" key="11">
    <source>
        <dbReference type="Pfam" id="PF02463"/>
    </source>
</evidence>
<dbReference type="Gene3D" id="1.20.1050.90">
    <property type="entry name" value="RecF/RecN/SMC, N-terminal domain"/>
    <property type="match status" value="1"/>
</dbReference>
<dbReference type="GO" id="GO:0005737">
    <property type="term" value="C:cytoplasm"/>
    <property type="evidence" value="ECO:0007669"/>
    <property type="project" value="UniProtKB-SubCell"/>
</dbReference>
<protein>
    <recommendedName>
        <fullName evidence="3 9">DNA replication and repair protein RecF</fullName>
    </recommendedName>
</protein>
<dbReference type="GeneID" id="300655941"/>
<dbReference type="HAMAP" id="MF_00365">
    <property type="entry name" value="RecF"/>
    <property type="match status" value="1"/>
</dbReference>
<evidence type="ECO:0000256" key="9">
    <source>
        <dbReference type="HAMAP-Rule" id="MF_00365"/>
    </source>
</evidence>
<gene>
    <name evidence="9 12" type="primary">recF</name>
    <name evidence="12" type="ORF">GTQ45_04710</name>
</gene>
<dbReference type="PROSITE" id="PS00618">
    <property type="entry name" value="RECF_2"/>
    <property type="match status" value="1"/>
</dbReference>
<keyword evidence="9 10" id="KW-0227">DNA damage</keyword>
<dbReference type="GO" id="GO:0003697">
    <property type="term" value="F:single-stranded DNA binding"/>
    <property type="evidence" value="ECO:0007669"/>
    <property type="project" value="UniProtKB-UniRule"/>
</dbReference>
<dbReference type="InterPro" id="IPR042174">
    <property type="entry name" value="RecF_2"/>
</dbReference>
<dbReference type="InterPro" id="IPR003395">
    <property type="entry name" value="RecF/RecN/SMC_N"/>
</dbReference>
<evidence type="ECO:0000256" key="7">
    <source>
        <dbReference type="ARBA" id="ARBA00022840"/>
    </source>
</evidence>
<dbReference type="PANTHER" id="PTHR32182:SF0">
    <property type="entry name" value="DNA REPLICATION AND REPAIR PROTEIN RECF"/>
    <property type="match status" value="1"/>
</dbReference>
<keyword evidence="8 9" id="KW-0238">DNA-binding</keyword>
<comment type="caution">
    <text evidence="12">The sequence shown here is derived from an EMBL/GenBank/DDBJ whole genome shotgun (WGS) entry which is preliminary data.</text>
</comment>
<evidence type="ECO:0000256" key="10">
    <source>
        <dbReference type="RuleBase" id="RU000578"/>
    </source>
</evidence>
<name>A0A845QA21_9HYPH</name>
<evidence type="ECO:0000313" key="13">
    <source>
        <dbReference type="Proteomes" id="UP000470384"/>
    </source>
</evidence>
<keyword evidence="7 9" id="KW-0067">ATP-binding</keyword>
<dbReference type="RefSeq" id="WP_160587247.1">
    <property type="nucleotide sequence ID" value="NZ_BMHN01000001.1"/>
</dbReference>
<dbReference type="PANTHER" id="PTHR32182">
    <property type="entry name" value="DNA REPLICATION AND REPAIR PROTEIN RECF"/>
    <property type="match status" value="1"/>
</dbReference>
<comment type="function">
    <text evidence="9 10">The RecF protein is involved in DNA metabolism; it is required for DNA replication and normal SOS inducibility. RecF binds preferentially to single-stranded, linear DNA. It also seems to bind ATP.</text>
</comment>
<dbReference type="InterPro" id="IPR018078">
    <property type="entry name" value="DNA-binding_RecF_CS"/>
</dbReference>
<dbReference type="NCBIfam" id="TIGR00611">
    <property type="entry name" value="recf"/>
    <property type="match status" value="1"/>
</dbReference>
<evidence type="ECO:0000256" key="6">
    <source>
        <dbReference type="ARBA" id="ARBA00022741"/>
    </source>
</evidence>
<keyword evidence="6 9" id="KW-0547">Nucleotide-binding</keyword>
<keyword evidence="9 10" id="KW-0234">DNA repair</keyword>
<sequence length="397" mass="42137">MSEGAHAAARLAVLRLVVTGFRNYGRAAMALDARPVVLVGENGAGKTNILEALSFLTPGRGLRGVRLSDVSTRDMSRDEAGQTTQPWGVAATVMTPDGTVDLGTGIGRTSDGDKRVVKVDGAAKSGSGVLGQFVRGLWLTPQMDRLFIEGAGGRRRFLDRMVLGFDAGHSSRVSSYEKAMRERTRLLAEDNWNASWLSALEGQMAEHGVAIALARTHLIGQLKAAIAEHEGPSDTAFPKAQVALASGFSDEVDARLGSAASVDVEDAYAARLKSARGRDAAAGRALEGPHRADMLVRHAPKNMDAQACSTGEQKALLIGLVLANARLHCASFGAPPLLLLDEVAAHLDARRRTALFDELERLGAQAWMTGTDASLFENLGDRAQLFNVAHGEITPQA</sequence>
<evidence type="ECO:0000256" key="8">
    <source>
        <dbReference type="ARBA" id="ARBA00023125"/>
    </source>
</evidence>
<evidence type="ECO:0000256" key="4">
    <source>
        <dbReference type="ARBA" id="ARBA00022490"/>
    </source>
</evidence>
<keyword evidence="4 9" id="KW-0963">Cytoplasm</keyword>
<dbReference type="Pfam" id="PF02463">
    <property type="entry name" value="SMC_N"/>
    <property type="match status" value="1"/>
</dbReference>
<dbReference type="SUPFAM" id="SSF52540">
    <property type="entry name" value="P-loop containing nucleoside triphosphate hydrolases"/>
    <property type="match status" value="1"/>
</dbReference>
<dbReference type="OrthoDB" id="9803889at2"/>
<feature type="binding site" evidence="9">
    <location>
        <begin position="40"/>
        <end position="47"/>
    </location>
    <ligand>
        <name>ATP</name>
        <dbReference type="ChEBI" id="CHEBI:30616"/>
    </ligand>
</feature>
<dbReference type="GO" id="GO:0006260">
    <property type="term" value="P:DNA replication"/>
    <property type="evidence" value="ECO:0007669"/>
    <property type="project" value="UniProtKB-UniRule"/>
</dbReference>
<dbReference type="GO" id="GO:0000731">
    <property type="term" value="P:DNA synthesis involved in DNA repair"/>
    <property type="evidence" value="ECO:0007669"/>
    <property type="project" value="TreeGrafter"/>
</dbReference>
<dbReference type="AlphaFoldDB" id="A0A845QA21"/>
<dbReference type="InterPro" id="IPR027417">
    <property type="entry name" value="P-loop_NTPase"/>
</dbReference>